<dbReference type="Proteomes" id="UP001589670">
    <property type="component" value="Unassembled WGS sequence"/>
</dbReference>
<dbReference type="EMBL" id="JBHMEC010000012">
    <property type="protein sequence ID" value="MFB9149653.1"/>
    <property type="molecule type" value="Genomic_DNA"/>
</dbReference>
<keyword evidence="2" id="KW-1185">Reference proteome</keyword>
<protein>
    <submittedName>
        <fullName evidence="1">Uncharacterized protein</fullName>
    </submittedName>
</protein>
<comment type="caution">
    <text evidence="1">The sequence shown here is derived from an EMBL/GenBank/DDBJ whole genome shotgun (WGS) entry which is preliminary data.</text>
</comment>
<sequence>MFPDRFIPVCSPMLLTAQPHMSPDQVLALPLLHYRWKSGATNAPSWERWQAHAGAKISQLHITQTFSEEVHALDAAITGQPGKTTNGLAQINAQYFDIHQNDPLSPPTLATVAAVWWEGSSSH</sequence>
<dbReference type="Gene3D" id="3.40.190.10">
    <property type="entry name" value="Periplasmic binding protein-like II"/>
    <property type="match status" value="1"/>
</dbReference>
<dbReference type="SUPFAM" id="SSF53850">
    <property type="entry name" value="Periplasmic binding protein-like II"/>
    <property type="match status" value="1"/>
</dbReference>
<gene>
    <name evidence="1" type="ORF">ACFFU4_07830</name>
</gene>
<reference evidence="1 2" key="1">
    <citation type="submission" date="2024-09" db="EMBL/GenBank/DDBJ databases">
        <authorList>
            <person name="Sun Q."/>
            <person name="Mori K."/>
        </authorList>
    </citation>
    <scope>NUCLEOTIDE SEQUENCE [LARGE SCALE GENOMIC DNA]</scope>
    <source>
        <strain evidence="1 2">CECT 9424</strain>
    </source>
</reference>
<accession>A0ABV5HZH8</accession>
<organism evidence="1 2">
    <name type="scientific">Roseovarius ramblicola</name>
    <dbReference type="NCBI Taxonomy" id="2022336"/>
    <lineage>
        <taxon>Bacteria</taxon>
        <taxon>Pseudomonadati</taxon>
        <taxon>Pseudomonadota</taxon>
        <taxon>Alphaproteobacteria</taxon>
        <taxon>Rhodobacterales</taxon>
        <taxon>Roseobacteraceae</taxon>
        <taxon>Roseovarius</taxon>
    </lineage>
</organism>
<dbReference type="RefSeq" id="WP_377068786.1">
    <property type="nucleotide sequence ID" value="NZ_JBHMEC010000012.1"/>
</dbReference>
<name>A0ABV5HZH8_9RHOB</name>
<evidence type="ECO:0000313" key="1">
    <source>
        <dbReference type="EMBL" id="MFB9149653.1"/>
    </source>
</evidence>
<proteinExistence type="predicted"/>
<evidence type="ECO:0000313" key="2">
    <source>
        <dbReference type="Proteomes" id="UP001589670"/>
    </source>
</evidence>